<proteinExistence type="predicted"/>
<accession>A0A9X1SRK8</accession>
<dbReference type="Pfam" id="PF10722">
    <property type="entry name" value="YbjN"/>
    <property type="match status" value="1"/>
</dbReference>
<sequence>MKQERKDAELAVRSWLAEAGVESVPGTRAGEYVVELPGEAKLRTGVSILVTDRALSVSAFVVRRPDENHEAFYRWLLQRNTRLPGIAFALDSLGDVYLTGRMPLAGVNTDTIDDLLGAVLSASDGSFNELLALGFLSSMRREWAWRTDRGESTRNLEAFRHLLDDERAG</sequence>
<comment type="caution">
    <text evidence="1">The sequence shown here is derived from an EMBL/GenBank/DDBJ whole genome shotgun (WGS) entry which is preliminary data.</text>
</comment>
<reference evidence="1" key="1">
    <citation type="submission" date="2021-11" db="EMBL/GenBank/DDBJ databases">
        <title>Streptomyces corallinus and Kineosporia corallina sp. nov., two new coral-derived marine actinobacteria.</title>
        <authorList>
            <person name="Buangrab K."/>
            <person name="Sutthacheep M."/>
            <person name="Yeemin T."/>
            <person name="Harunari E."/>
            <person name="Igarashi Y."/>
            <person name="Sripreechasak P."/>
            <person name="Kanchanasin P."/>
            <person name="Tanasupawat S."/>
            <person name="Phongsopitanun W."/>
        </authorList>
    </citation>
    <scope>NUCLEOTIDE SEQUENCE</scope>
    <source>
        <strain evidence="1">JCM 31032</strain>
    </source>
</reference>
<dbReference type="Gene3D" id="3.30.1460.10">
    <property type="match status" value="1"/>
</dbReference>
<dbReference type="InterPro" id="IPR019660">
    <property type="entry name" value="Put_sensory_transdc_reg_YbjN"/>
</dbReference>
<dbReference type="Proteomes" id="UP001138997">
    <property type="component" value="Unassembled WGS sequence"/>
</dbReference>
<evidence type="ECO:0000313" key="1">
    <source>
        <dbReference type="EMBL" id="MCD5309281.1"/>
    </source>
</evidence>
<organism evidence="1 2">
    <name type="scientific">Kineosporia babensis</name>
    <dbReference type="NCBI Taxonomy" id="499548"/>
    <lineage>
        <taxon>Bacteria</taxon>
        <taxon>Bacillati</taxon>
        <taxon>Actinomycetota</taxon>
        <taxon>Actinomycetes</taxon>
        <taxon>Kineosporiales</taxon>
        <taxon>Kineosporiaceae</taxon>
        <taxon>Kineosporia</taxon>
    </lineage>
</organism>
<name>A0A9X1SRK8_9ACTN</name>
<protein>
    <submittedName>
        <fullName evidence="1">YbjN domain-containing protein</fullName>
    </submittedName>
</protein>
<gene>
    <name evidence="1" type="ORF">LR394_00100</name>
</gene>
<dbReference type="AlphaFoldDB" id="A0A9X1SRK8"/>
<keyword evidence="2" id="KW-1185">Reference proteome</keyword>
<evidence type="ECO:0000313" key="2">
    <source>
        <dbReference type="Proteomes" id="UP001138997"/>
    </source>
</evidence>
<dbReference type="EMBL" id="JAJOMB010000001">
    <property type="protein sequence ID" value="MCD5309281.1"/>
    <property type="molecule type" value="Genomic_DNA"/>
</dbReference>
<dbReference type="SUPFAM" id="SSF69635">
    <property type="entry name" value="Type III secretory system chaperone-like"/>
    <property type="match status" value="1"/>
</dbReference>
<dbReference type="RefSeq" id="WP_231438211.1">
    <property type="nucleotide sequence ID" value="NZ_JAJOMB010000001.1"/>
</dbReference>